<name>A0A0A0EJW9_9GAMM</name>
<dbReference type="RefSeq" id="WP_036194470.1">
    <property type="nucleotide sequence ID" value="NZ_AVPS01000007.1"/>
</dbReference>
<dbReference type="AlphaFoldDB" id="A0A0A0EJW9"/>
<comment type="caution">
    <text evidence="1">The sequence shown here is derived from an EMBL/GenBank/DDBJ whole genome shotgun (WGS) entry which is preliminary data.</text>
</comment>
<gene>
    <name evidence="1" type="ORF">N792_11045</name>
</gene>
<evidence type="ECO:0000313" key="2">
    <source>
        <dbReference type="Proteomes" id="UP000030017"/>
    </source>
</evidence>
<dbReference type="Proteomes" id="UP000030017">
    <property type="component" value="Unassembled WGS sequence"/>
</dbReference>
<accession>A0A0A0EJW9</accession>
<dbReference type="EMBL" id="AVPS01000007">
    <property type="protein sequence ID" value="KGM51276.1"/>
    <property type="molecule type" value="Genomic_DNA"/>
</dbReference>
<evidence type="ECO:0000313" key="1">
    <source>
        <dbReference type="EMBL" id="KGM51276.1"/>
    </source>
</evidence>
<dbReference type="OrthoDB" id="6028541at2"/>
<proteinExistence type="predicted"/>
<protein>
    <submittedName>
        <fullName evidence="1">Uncharacterized protein</fullName>
    </submittedName>
</protein>
<sequence>MPISEPFKLSLWQKRQATLLYHFASLEYLKGLKPLIDALIDGTDLLLDVARQQGRDALLVSTRWGARDTSANWGTYGFPALIDFRESVIRQIAKRAMEEYSGTGVNSCAHMLSELSMGWATQEEEDGFKERFEQVYEYASAIDRVLKRPPTAKDYTYWAIWKREKSQFPRLPRFCVRADVEGETDKIPPRTGVYVPQDDPYGALQFRWTGGGYGELCETYTFNEIGLDAVGTLGRDGLWDDNQALLRFLQQPKYRGVFTDLGGDEVTDADIAGSVVARESFVARPCKWYFVEMINGEYETEEESQGFPATGFPQRVPAGQPCPKSGWWSTPAKADSRRYFAAGDMLPEIDGSDYGATFWLLAGDQPV</sequence>
<keyword evidence="2" id="KW-1185">Reference proteome</keyword>
<reference evidence="1 2" key="1">
    <citation type="submission" date="2013-08" db="EMBL/GenBank/DDBJ databases">
        <title>Genome sequencing of Lysobacter.</title>
        <authorList>
            <person name="Zhang S."/>
            <person name="Wang G."/>
        </authorList>
    </citation>
    <scope>NUCLEOTIDE SEQUENCE [LARGE SCALE GENOMIC DNA]</scope>
    <source>
        <strain evidence="1 2">Ko07</strain>
    </source>
</reference>
<organism evidence="1 2">
    <name type="scientific">Lysobacter concretionis Ko07 = DSM 16239</name>
    <dbReference type="NCBI Taxonomy" id="1122185"/>
    <lineage>
        <taxon>Bacteria</taxon>
        <taxon>Pseudomonadati</taxon>
        <taxon>Pseudomonadota</taxon>
        <taxon>Gammaproteobacteria</taxon>
        <taxon>Lysobacterales</taxon>
        <taxon>Lysobacteraceae</taxon>
        <taxon>Novilysobacter</taxon>
    </lineage>
</organism>
<dbReference type="STRING" id="1122185.N792_11045"/>